<dbReference type="InterPro" id="IPR008422">
    <property type="entry name" value="KN_HD"/>
</dbReference>
<dbReference type="STRING" id="6573.A0A210QBF4"/>
<feature type="domain" description="Homeobox" evidence="6">
    <location>
        <begin position="1150"/>
        <end position="1213"/>
    </location>
</feature>
<feature type="region of interest" description="Disordered" evidence="5">
    <location>
        <begin position="542"/>
        <end position="588"/>
    </location>
</feature>
<keyword evidence="2 4" id="KW-0371">Homeobox</keyword>
<feature type="compositionally biased region" description="Polar residues" evidence="5">
    <location>
        <begin position="545"/>
        <end position="554"/>
    </location>
</feature>
<organism evidence="7 8">
    <name type="scientific">Mizuhopecten yessoensis</name>
    <name type="common">Japanese scallop</name>
    <name type="synonym">Patinopecten yessoensis</name>
    <dbReference type="NCBI Taxonomy" id="6573"/>
    <lineage>
        <taxon>Eukaryota</taxon>
        <taxon>Metazoa</taxon>
        <taxon>Spiralia</taxon>
        <taxon>Lophotrochozoa</taxon>
        <taxon>Mollusca</taxon>
        <taxon>Bivalvia</taxon>
        <taxon>Autobranchia</taxon>
        <taxon>Pteriomorphia</taxon>
        <taxon>Pectinida</taxon>
        <taxon>Pectinoidea</taxon>
        <taxon>Pectinidae</taxon>
        <taxon>Mizuhopecten</taxon>
    </lineage>
</organism>
<keyword evidence="1 4" id="KW-0238">DNA-binding</keyword>
<evidence type="ECO:0000313" key="7">
    <source>
        <dbReference type="EMBL" id="OWF46052.1"/>
    </source>
</evidence>
<dbReference type="EMBL" id="NEDP02004288">
    <property type="protein sequence ID" value="OWF46052.1"/>
    <property type="molecule type" value="Genomic_DNA"/>
</dbReference>
<feature type="region of interest" description="Disordered" evidence="5">
    <location>
        <begin position="843"/>
        <end position="882"/>
    </location>
</feature>
<feature type="compositionally biased region" description="Polar residues" evidence="5">
    <location>
        <begin position="176"/>
        <end position="203"/>
    </location>
</feature>
<dbReference type="SMART" id="SM00389">
    <property type="entry name" value="HOX"/>
    <property type="match status" value="1"/>
</dbReference>
<evidence type="ECO:0000256" key="4">
    <source>
        <dbReference type="PROSITE-ProRule" id="PRU00108"/>
    </source>
</evidence>
<reference evidence="7 8" key="1">
    <citation type="journal article" date="2017" name="Nat. Ecol. Evol.">
        <title>Scallop genome provides insights into evolution of bilaterian karyotype and development.</title>
        <authorList>
            <person name="Wang S."/>
            <person name="Zhang J."/>
            <person name="Jiao W."/>
            <person name="Li J."/>
            <person name="Xun X."/>
            <person name="Sun Y."/>
            <person name="Guo X."/>
            <person name="Huan P."/>
            <person name="Dong B."/>
            <person name="Zhang L."/>
            <person name="Hu X."/>
            <person name="Sun X."/>
            <person name="Wang J."/>
            <person name="Zhao C."/>
            <person name="Wang Y."/>
            <person name="Wang D."/>
            <person name="Huang X."/>
            <person name="Wang R."/>
            <person name="Lv J."/>
            <person name="Li Y."/>
            <person name="Zhang Z."/>
            <person name="Liu B."/>
            <person name="Lu W."/>
            <person name="Hui Y."/>
            <person name="Liang J."/>
            <person name="Zhou Z."/>
            <person name="Hou R."/>
            <person name="Li X."/>
            <person name="Liu Y."/>
            <person name="Li H."/>
            <person name="Ning X."/>
            <person name="Lin Y."/>
            <person name="Zhao L."/>
            <person name="Xing Q."/>
            <person name="Dou J."/>
            <person name="Li Y."/>
            <person name="Mao J."/>
            <person name="Guo H."/>
            <person name="Dou H."/>
            <person name="Li T."/>
            <person name="Mu C."/>
            <person name="Jiang W."/>
            <person name="Fu Q."/>
            <person name="Fu X."/>
            <person name="Miao Y."/>
            <person name="Liu J."/>
            <person name="Yu Q."/>
            <person name="Li R."/>
            <person name="Liao H."/>
            <person name="Li X."/>
            <person name="Kong Y."/>
            <person name="Jiang Z."/>
            <person name="Chourrout D."/>
            <person name="Li R."/>
            <person name="Bao Z."/>
        </authorList>
    </citation>
    <scope>NUCLEOTIDE SEQUENCE [LARGE SCALE GENOMIC DNA]</scope>
    <source>
        <strain evidence="7 8">PY_sf001</strain>
    </source>
</reference>
<feature type="compositionally biased region" description="Low complexity" evidence="5">
    <location>
        <begin position="1139"/>
        <end position="1148"/>
    </location>
</feature>
<dbReference type="SUPFAM" id="SSF46689">
    <property type="entry name" value="Homeodomain-like"/>
    <property type="match status" value="1"/>
</dbReference>
<dbReference type="Proteomes" id="UP000242188">
    <property type="component" value="Unassembled WGS sequence"/>
</dbReference>
<protein>
    <submittedName>
        <fullName evidence="7">Homeobox protein TGIF2LX</fullName>
    </submittedName>
</protein>
<feature type="region of interest" description="Disordered" evidence="5">
    <location>
        <begin position="748"/>
        <end position="770"/>
    </location>
</feature>
<feature type="region of interest" description="Disordered" evidence="5">
    <location>
        <begin position="176"/>
        <end position="322"/>
    </location>
</feature>
<feature type="region of interest" description="Disordered" evidence="5">
    <location>
        <begin position="64"/>
        <end position="101"/>
    </location>
</feature>
<name>A0A210QBF4_MIZYE</name>
<feature type="region of interest" description="Disordered" evidence="5">
    <location>
        <begin position="1135"/>
        <end position="1158"/>
    </location>
</feature>
<feature type="compositionally biased region" description="Polar residues" evidence="5">
    <location>
        <begin position="69"/>
        <end position="78"/>
    </location>
</feature>
<dbReference type="GO" id="GO:0006355">
    <property type="term" value="P:regulation of DNA-templated transcription"/>
    <property type="evidence" value="ECO:0007669"/>
    <property type="project" value="InterPro"/>
</dbReference>
<gene>
    <name evidence="7" type="ORF">KP79_PYT03776</name>
</gene>
<feature type="compositionally biased region" description="Low complexity" evidence="5">
    <location>
        <begin position="759"/>
        <end position="770"/>
    </location>
</feature>
<dbReference type="Gene3D" id="1.10.10.60">
    <property type="entry name" value="Homeodomain-like"/>
    <property type="match status" value="1"/>
</dbReference>
<evidence type="ECO:0000256" key="1">
    <source>
        <dbReference type="ARBA" id="ARBA00023125"/>
    </source>
</evidence>
<feature type="compositionally biased region" description="Low complexity" evidence="5">
    <location>
        <begin position="407"/>
        <end position="427"/>
    </location>
</feature>
<comment type="caution">
    <text evidence="7">The sequence shown here is derived from an EMBL/GenBank/DDBJ whole genome shotgun (WGS) entry which is preliminary data.</text>
</comment>
<sequence>MTAVSIKTEPMGTSPLEINTGVNAMDDDKEKSFAFQQSLLLKKARAKEAHDVGASIQNLMEYREAPSSPGASSVHSLNMDNMDPTTPDSPPPIPPQDMDDERLPNELLDEICEDIGMKEGMELDFVEFLMEQDMVDPQVYMTPEAIRNTLASTACTSVSQSGVLSTPKTEVVNNRTCGSPNTTYSQASTTNCTVATSSGSSSPAAKRFHASTSGPTSPVRVNAPLMPSEMFKAPQTPPTPRRPSSQSIASPSISSTQGPQHSPLPPRSVSPQTTQNSVPSSPSQKQPPSYSQSMSQNSMYTQSVPERMSQKGGIPPGLQRQGVVPHNYQRLGRPAPPNVNVQNMQSPHTTFQQQKWNMCDSSAGQMNNPACSMGNMGRPGFPPQTQQYGRTLESPLDQGYFSGDTASVRSYGSSSVSSTVPSSVPPSATGDMQNSMHLRQGPPNQGSGLGQKSVHFADLPGDQNVPPLQRQRSNDSMGYGQGFDPSVSSDCDVENEFRDPNHRGAMNSNKIMPRLTPSMKSEIAPYTVPNVNGQVAMSPYRYDGRSNSRPSSGDNPMAPMQQFDFPPQHKTGDMCGVDNNQNSMHLNNFNNSVNNNMSNSLSNNMSNSLSNNMNNSMQQPTGETDYRVSCSGGAPIGMQPLSHFDGSQGQYGMQQQANLQGRGQMYPNSIQETDHYKLTANMTNPNMENYCDNGFRNSQGQNMNSSCGMMNRGTPKMMGGPQVSSNQGTPLGMMGGPQVSANQGTPQGMMRGPQVSSNQGTPQGMIGQQQGQSGFRQNFMSGVPCGNSAPRPLHMNAMTSSAQMMPPNQGGIPPEYSRLQGVPETMNNSPMYQNSQPQFSQANMGPGTGNNPAWAGATPQTPQPHMGVHPKVPQQQQQQHPGMGSIPIPGTPGGQNPMQGGAMPQCTTPNCQSCKTGSPHRPPMLASQQTFIQHLITDRSNAFRSHPLFPLLRDLIIADMNFNSPSFPYQLISNLPAEFDKLLQNFLHRNPPSGNYQTNFSVESVVMDALKYAHTCLIEKIRSRQEQDKHTKSTSKSLSAIEEFCEKFDRSVRNTIIKPATFQVPNHTTGVTSTSMAGQPMDGGMTPTMGTPQKSLNEMMIHADMFSSPAAKKGLDLVGMASPQFKSLRDLSECNDNGSMVSSSSQHSIKSESKKHPSLPKEAVAIMLDWLRQHKDNPYPNDDEKAMLIKQTGLTINQINYWFTNARRRILPKWAQQCK</sequence>
<proteinExistence type="predicted"/>
<keyword evidence="8" id="KW-1185">Reference proteome</keyword>
<feature type="region of interest" description="Disordered" evidence="5">
    <location>
        <begin position="394"/>
        <end position="512"/>
    </location>
</feature>
<dbReference type="PROSITE" id="PS50071">
    <property type="entry name" value="HOMEOBOX_2"/>
    <property type="match status" value="1"/>
</dbReference>
<dbReference type="OrthoDB" id="10056939at2759"/>
<dbReference type="Pfam" id="PF05920">
    <property type="entry name" value="Homeobox_KN"/>
    <property type="match status" value="1"/>
</dbReference>
<dbReference type="InterPro" id="IPR001356">
    <property type="entry name" value="HD"/>
</dbReference>
<feature type="compositionally biased region" description="Low complexity" evidence="5">
    <location>
        <begin position="275"/>
        <end position="303"/>
    </location>
</feature>
<accession>A0A210QBF4</accession>
<evidence type="ECO:0000259" key="6">
    <source>
        <dbReference type="PROSITE" id="PS50071"/>
    </source>
</evidence>
<feature type="DNA-binding region" description="Homeobox" evidence="4">
    <location>
        <begin position="1152"/>
        <end position="1214"/>
    </location>
</feature>
<dbReference type="CDD" id="cd00086">
    <property type="entry name" value="homeodomain"/>
    <property type="match status" value="1"/>
</dbReference>
<dbReference type="GO" id="GO:0003677">
    <property type="term" value="F:DNA binding"/>
    <property type="evidence" value="ECO:0007669"/>
    <property type="project" value="UniProtKB-UniRule"/>
</dbReference>
<dbReference type="GO" id="GO:0005634">
    <property type="term" value="C:nucleus"/>
    <property type="evidence" value="ECO:0007669"/>
    <property type="project" value="UniProtKB-SubCell"/>
</dbReference>
<dbReference type="InterPro" id="IPR009057">
    <property type="entry name" value="Homeodomain-like_sf"/>
</dbReference>
<evidence type="ECO:0000256" key="2">
    <source>
        <dbReference type="ARBA" id="ARBA00023155"/>
    </source>
</evidence>
<feature type="compositionally biased region" description="Low complexity" evidence="5">
    <location>
        <begin position="242"/>
        <end position="255"/>
    </location>
</feature>
<feature type="compositionally biased region" description="Low complexity" evidence="5">
    <location>
        <begin position="579"/>
        <end position="588"/>
    </location>
</feature>
<keyword evidence="3 4" id="KW-0539">Nucleus</keyword>
<comment type="subcellular location">
    <subcellularLocation>
        <location evidence="4">Nucleus</location>
    </subcellularLocation>
</comment>
<evidence type="ECO:0000256" key="3">
    <source>
        <dbReference type="ARBA" id="ARBA00023242"/>
    </source>
</evidence>
<feature type="region of interest" description="Disordered" evidence="5">
    <location>
        <begin position="1"/>
        <end position="22"/>
    </location>
</feature>
<evidence type="ECO:0000313" key="8">
    <source>
        <dbReference type="Proteomes" id="UP000242188"/>
    </source>
</evidence>
<feature type="compositionally biased region" description="Polar residues" evidence="5">
    <location>
        <begin position="430"/>
        <end position="446"/>
    </location>
</feature>
<dbReference type="AlphaFoldDB" id="A0A210QBF4"/>
<evidence type="ECO:0000256" key="5">
    <source>
        <dbReference type="SAM" id="MobiDB-lite"/>
    </source>
</evidence>
<dbReference type="InterPro" id="IPR050224">
    <property type="entry name" value="TALE_homeobox"/>
</dbReference>
<dbReference type="PANTHER" id="PTHR11850">
    <property type="entry name" value="HOMEOBOX PROTEIN TRANSCRIPTION FACTORS"/>
    <property type="match status" value="1"/>
</dbReference>